<organism evidence="1 2">
    <name type="scientific">Teichococcus oryzae</name>
    <dbReference type="NCBI Taxonomy" id="1608942"/>
    <lineage>
        <taxon>Bacteria</taxon>
        <taxon>Pseudomonadati</taxon>
        <taxon>Pseudomonadota</taxon>
        <taxon>Alphaproteobacteria</taxon>
        <taxon>Acetobacterales</taxon>
        <taxon>Roseomonadaceae</taxon>
        <taxon>Roseomonas</taxon>
    </lineage>
</organism>
<keyword evidence="2" id="KW-1185">Reference proteome</keyword>
<proteinExistence type="predicted"/>
<accession>A0A5B2TFE3</accession>
<sequence>MLEAYGRQRDELLEAIFRDVYAAPVVQSFTGLATETMPPRQRPGGGLEDARLVALAVERLHAAMKQGGLHETVLRALLWVRLPTANADERSFAFIRGERGQERIPFAEFERILRQQF</sequence>
<gene>
    <name evidence="1" type="ORF">F0Q34_11850</name>
</gene>
<dbReference type="EMBL" id="VUKA01000005">
    <property type="protein sequence ID" value="KAA2212823.1"/>
    <property type="molecule type" value="Genomic_DNA"/>
</dbReference>
<name>A0A5B2TFE3_9PROT</name>
<evidence type="ECO:0000313" key="2">
    <source>
        <dbReference type="Proteomes" id="UP000322110"/>
    </source>
</evidence>
<reference evidence="1 2" key="1">
    <citation type="journal article" date="2015" name="Int. J. Syst. Evol. Microbiol.">
        <title>Roseomonas oryzae sp. nov., isolated from paddy rhizosphere soil.</title>
        <authorList>
            <person name="Ramaprasad E.V."/>
            <person name="Sasikala Ch."/>
            <person name="Ramana Ch.V."/>
        </authorList>
    </citation>
    <scope>NUCLEOTIDE SEQUENCE [LARGE SCALE GENOMIC DNA]</scope>
    <source>
        <strain evidence="1 2">KCTC 42542</strain>
    </source>
</reference>
<protein>
    <submittedName>
        <fullName evidence="1">Uncharacterized protein</fullName>
    </submittedName>
</protein>
<dbReference type="RefSeq" id="WP_149812439.1">
    <property type="nucleotide sequence ID" value="NZ_VUKA01000005.1"/>
</dbReference>
<dbReference type="AlphaFoldDB" id="A0A5B2TFE3"/>
<evidence type="ECO:0000313" key="1">
    <source>
        <dbReference type="EMBL" id="KAA2212823.1"/>
    </source>
</evidence>
<dbReference type="OrthoDB" id="7231451at2"/>
<comment type="caution">
    <text evidence="1">The sequence shown here is derived from an EMBL/GenBank/DDBJ whole genome shotgun (WGS) entry which is preliminary data.</text>
</comment>
<dbReference type="Proteomes" id="UP000322110">
    <property type="component" value="Unassembled WGS sequence"/>
</dbReference>